<protein>
    <submittedName>
        <fullName evidence="1">Uncharacterized protein</fullName>
    </submittedName>
</protein>
<organism evidence="1 2">
    <name type="scientific">Spirosoma utsteinense</name>
    <dbReference type="NCBI Taxonomy" id="2585773"/>
    <lineage>
        <taxon>Bacteria</taxon>
        <taxon>Pseudomonadati</taxon>
        <taxon>Bacteroidota</taxon>
        <taxon>Cytophagia</taxon>
        <taxon>Cytophagales</taxon>
        <taxon>Cytophagaceae</taxon>
        <taxon>Spirosoma</taxon>
    </lineage>
</organism>
<accession>A0ABR6WC34</accession>
<comment type="caution">
    <text evidence="1">The sequence shown here is derived from an EMBL/GenBank/DDBJ whole genome shotgun (WGS) entry which is preliminary data.</text>
</comment>
<dbReference type="EMBL" id="VFIA01000038">
    <property type="protein sequence ID" value="MBC3794133.1"/>
    <property type="molecule type" value="Genomic_DNA"/>
</dbReference>
<reference evidence="1 2" key="1">
    <citation type="submission" date="2019-06" db="EMBL/GenBank/DDBJ databases">
        <title>Spirosoma utsteinense sp. nov. isolated from Antarctic ice-free soils.</title>
        <authorList>
            <person name="Tahon G."/>
        </authorList>
    </citation>
    <scope>NUCLEOTIDE SEQUENCE [LARGE SCALE GENOMIC DNA]</scope>
    <source>
        <strain evidence="1 2">LMG 31447</strain>
    </source>
</reference>
<sequence>MNRQGQQRQACMVACNGTSECYQFQEPRAGTGNQASD</sequence>
<dbReference type="Proteomes" id="UP000700732">
    <property type="component" value="Unassembled WGS sequence"/>
</dbReference>
<gene>
    <name evidence="1" type="ORF">FH603_4660</name>
</gene>
<name>A0ABR6WC34_9BACT</name>
<keyword evidence="2" id="KW-1185">Reference proteome</keyword>
<evidence type="ECO:0000313" key="1">
    <source>
        <dbReference type="EMBL" id="MBC3794133.1"/>
    </source>
</evidence>
<proteinExistence type="predicted"/>
<evidence type="ECO:0000313" key="2">
    <source>
        <dbReference type="Proteomes" id="UP000700732"/>
    </source>
</evidence>